<keyword evidence="3" id="KW-0862">Zinc</keyword>
<evidence type="ECO:0000313" key="6">
    <source>
        <dbReference type="EMBL" id="EXB29868.1"/>
    </source>
</evidence>
<name>W9QEA5_9ROSA</name>
<evidence type="ECO:0000259" key="5">
    <source>
        <dbReference type="PROSITE" id="PS50158"/>
    </source>
</evidence>
<dbReference type="GO" id="GO:0005524">
    <property type="term" value="F:ATP binding"/>
    <property type="evidence" value="ECO:0007669"/>
    <property type="project" value="UniProtKB-KW"/>
</dbReference>
<feature type="region of interest" description="Disordered" evidence="4">
    <location>
        <begin position="212"/>
        <end position="236"/>
    </location>
</feature>
<evidence type="ECO:0000313" key="7">
    <source>
        <dbReference type="Proteomes" id="UP000030645"/>
    </source>
</evidence>
<dbReference type="InterPro" id="IPR010488">
    <property type="entry name" value="Zeta_toxin_domain"/>
</dbReference>
<feature type="region of interest" description="Disordered" evidence="4">
    <location>
        <begin position="308"/>
        <end position="364"/>
    </location>
</feature>
<dbReference type="Gene3D" id="4.10.60.10">
    <property type="entry name" value="Zinc finger, CCHC-type"/>
    <property type="match status" value="1"/>
</dbReference>
<proteinExistence type="predicted"/>
<evidence type="ECO:0000256" key="2">
    <source>
        <dbReference type="ARBA" id="ARBA00022840"/>
    </source>
</evidence>
<dbReference type="GO" id="GO:0016301">
    <property type="term" value="F:kinase activity"/>
    <property type="evidence" value="ECO:0007669"/>
    <property type="project" value="InterPro"/>
</dbReference>
<feature type="region of interest" description="Disordered" evidence="4">
    <location>
        <begin position="556"/>
        <end position="609"/>
    </location>
</feature>
<feature type="compositionally biased region" description="Polar residues" evidence="4">
    <location>
        <begin position="317"/>
        <end position="326"/>
    </location>
</feature>
<evidence type="ECO:0000256" key="4">
    <source>
        <dbReference type="SAM" id="MobiDB-lite"/>
    </source>
</evidence>
<dbReference type="Pfam" id="PF03126">
    <property type="entry name" value="Plus-3"/>
    <property type="match status" value="1"/>
</dbReference>
<keyword evidence="7" id="KW-1185">Reference proteome</keyword>
<gene>
    <name evidence="6" type="ORF">L484_016358</name>
</gene>
<accession>W9QEA5</accession>
<dbReference type="EMBL" id="KE343450">
    <property type="protein sequence ID" value="EXB29868.1"/>
    <property type="molecule type" value="Genomic_DNA"/>
</dbReference>
<dbReference type="GO" id="GO:0003677">
    <property type="term" value="F:DNA binding"/>
    <property type="evidence" value="ECO:0007669"/>
    <property type="project" value="InterPro"/>
</dbReference>
<dbReference type="Proteomes" id="UP000030645">
    <property type="component" value="Unassembled WGS sequence"/>
</dbReference>
<dbReference type="Gene3D" id="3.90.70.200">
    <property type="entry name" value="Plus-3 domain"/>
    <property type="match status" value="1"/>
</dbReference>
<evidence type="ECO:0000256" key="1">
    <source>
        <dbReference type="ARBA" id="ARBA00022741"/>
    </source>
</evidence>
<dbReference type="SUPFAM" id="SSF52540">
    <property type="entry name" value="P-loop containing nucleoside triphosphate hydrolases"/>
    <property type="match status" value="1"/>
</dbReference>
<dbReference type="PANTHER" id="PTHR38940">
    <property type="entry name" value="PLUS3 DOMAIN-CONTAINING PROTEIN"/>
    <property type="match status" value="1"/>
</dbReference>
<sequence>MNADNENIEPSTDLGLALGYSSQCVKRRLNNGSGAGANAGSGLNMTFVAQNPLSELVWSPHKGLNLKCADSSLADSKTSLFWGAGPSNVALLPVQGITVRTDKQISGENFQTSNTYSLQMTSEVARVMHVHAPRREDEIGIGGDTEEIDTAHGATVMKTDQKEGLGDRKGVGVSGRIESQIVKTTETRETNFLTLPGQANRKKTDVLSIKHDHHKPDEAEIEPLSADPIGGDRNVDNSNYSLQMNESEAPSDLIGKHIFHDRRKSLEKIESTSENDLQNFKSEYVCSAANDTVRLEFYPEVKGSSEHAVEDIPPRSKTVSAEHSLTSSRVRVKRKKGKEKALSDGMMPKDDDDSHESVESCNSAGLFPTGKRRRSFEEDLVVGTKGFKKQIHCLDGSTSVARQNSSFMNWISNMMKRFSQSVQDEAPFPLSIVRPDDRHENIDKRLTTVDKNQDAGSKIIGFQSIFQSMYCGKAEVQETRVLNVEYQVGEGSKELGSSNKMSNNNATPIACQGENSKVAGKHFLLLNERFNESMSGNGEALAIQPKNLLDKFVDSQENGHTNSEENKSKCQLAISSKEKERTSSNTSLGKRKTSSAEHDSDLPCEGKTTSKFYHRNDSLGSTWITRFAAKISGSSENPNHFNPSAGLSPKRSVECLKLIPHAQNHIGFHVDSAIFENTDHAMENPIPFYGKESEDSSSRIKSHDDTKSMYKLTPVLPFPQLNHSDAMASVFAKRLDAFKHITSSRVTSDAAHATMTCFFCGVKGHNLRDCSEIKQTELEELLRNLNTCSGIEELPCLCIRCFQRSHWAVACPKTSPSKRLQLESNASFSEMLPSTGNRDSLKLQSDEDMITETDFNSKVDEMMNFQKKLSSTSPVKKHIASVPEENMSIENRIMPFQYIVSEQNSDVPKGLFDAVKRLRLSRSHIIKWKSSRMSLSQLDGFFLRLRLGKWEEGLGGTGYHVACIIGAQGDGKTQDAEGSILVKVGGIKCLVGSRFISNHDFLEDELLAWWSITSRNGDKIPSEEDLGVKYVTGEALATLVVNKLRGILNIAAIKAPGFGERRKALLQDVAILTDGKVRTAQILAASSFGFAAATAAAVACYRRLKFSKQLLTSDVRDHHIIPRLNRTESGRGQLESFSHFVARQVGFSDANECPQLCKLANEYLRKSKGCEEIIYDFLANEEDADSIYVVLVEEFDRCILGYFAFHWSQASLMITQVFNAESEPKTKLKDFVLAATRKQRFEKVTKDLKVTRMISTLVEEMKLIRTPSSGESESNDVMVPAAHSQRSPVLLLMGGGMGAGKSTVLKDILKEAFWSGAAANAVVVEADAFKESDVIYRALSSHHHDMLQTAELVHQSSTDAASSLLVTALNEGRDVIMDGTLSWAPFVEQTIAMARNVHKFRYRMGVGYEKAEDGTVIENYWEQINEEEEEEEEGEEVSRENGTLEAHGRKPYRIELVGVVCDAYLAVVRGIRRAIMVGRAVRVNSQLKSHKRFASAFEKYCQLVDNARLYSTNAIGGPPKLIGWKDGANKLLVDSEEIECLKVVSSLNSDAESIYELYEDPSFIFQPRSIWNDIVLSPSRPKLQQQLKNSIQKIELRAS</sequence>
<reference evidence="7" key="1">
    <citation type="submission" date="2013-01" db="EMBL/GenBank/DDBJ databases">
        <title>Draft Genome Sequence of a Mulberry Tree, Morus notabilis C.K. Schneid.</title>
        <authorList>
            <person name="He N."/>
            <person name="Zhao S."/>
        </authorList>
    </citation>
    <scope>NUCLEOTIDE SEQUENCE</scope>
</reference>
<organism evidence="6 7">
    <name type="scientific">Morus notabilis</name>
    <dbReference type="NCBI Taxonomy" id="981085"/>
    <lineage>
        <taxon>Eukaryota</taxon>
        <taxon>Viridiplantae</taxon>
        <taxon>Streptophyta</taxon>
        <taxon>Embryophyta</taxon>
        <taxon>Tracheophyta</taxon>
        <taxon>Spermatophyta</taxon>
        <taxon>Magnoliopsida</taxon>
        <taxon>eudicotyledons</taxon>
        <taxon>Gunneridae</taxon>
        <taxon>Pentapetalae</taxon>
        <taxon>rosids</taxon>
        <taxon>fabids</taxon>
        <taxon>Rosales</taxon>
        <taxon>Moraceae</taxon>
        <taxon>Moreae</taxon>
        <taxon>Morus</taxon>
    </lineage>
</organism>
<keyword evidence="2" id="KW-0067">ATP-binding</keyword>
<dbReference type="SMART" id="SM00343">
    <property type="entry name" value="ZnF_C2HC"/>
    <property type="match status" value="2"/>
</dbReference>
<dbReference type="eggNOG" id="KOG0356">
    <property type="taxonomic scope" value="Eukaryota"/>
</dbReference>
<dbReference type="Gene3D" id="3.40.50.300">
    <property type="entry name" value="P-loop containing nucleotide triphosphate hydrolases"/>
    <property type="match status" value="1"/>
</dbReference>
<dbReference type="InterPro" id="IPR027417">
    <property type="entry name" value="P-loop_NTPase"/>
</dbReference>
<protein>
    <submittedName>
        <fullName evidence="6">RuBisCO large subunit-binding protein subunit alpha</fullName>
    </submittedName>
</protein>
<dbReference type="PROSITE" id="PS50158">
    <property type="entry name" value="ZF_CCHC"/>
    <property type="match status" value="1"/>
</dbReference>
<dbReference type="SMART" id="SM00719">
    <property type="entry name" value="Plus3"/>
    <property type="match status" value="1"/>
</dbReference>
<evidence type="ECO:0000256" key="3">
    <source>
        <dbReference type="PROSITE-ProRule" id="PRU00047"/>
    </source>
</evidence>
<keyword evidence="3" id="KW-0479">Metal-binding</keyword>
<feature type="domain" description="CCHC-type" evidence="5">
    <location>
        <begin position="757"/>
        <end position="772"/>
    </location>
</feature>
<dbReference type="InterPro" id="IPR036128">
    <property type="entry name" value="Plus3-like_sf"/>
</dbReference>
<dbReference type="InterPro" id="IPR027409">
    <property type="entry name" value="GroEL-like_apical_dom_sf"/>
</dbReference>
<dbReference type="SUPFAM" id="SSF52029">
    <property type="entry name" value="GroEL apical domain-like"/>
    <property type="match status" value="1"/>
</dbReference>
<dbReference type="SUPFAM" id="SSF159042">
    <property type="entry name" value="Plus3-like"/>
    <property type="match status" value="1"/>
</dbReference>
<dbReference type="Gene3D" id="3.50.7.10">
    <property type="entry name" value="GroEL"/>
    <property type="match status" value="1"/>
</dbReference>
<dbReference type="InterPro" id="IPR001878">
    <property type="entry name" value="Znf_CCHC"/>
</dbReference>
<keyword evidence="3" id="KW-0863">Zinc-finger</keyword>
<dbReference type="InterPro" id="IPR004343">
    <property type="entry name" value="Plus-3_dom"/>
</dbReference>
<dbReference type="GO" id="GO:0008270">
    <property type="term" value="F:zinc ion binding"/>
    <property type="evidence" value="ECO:0007669"/>
    <property type="project" value="UniProtKB-KW"/>
</dbReference>
<dbReference type="Pfam" id="PF06414">
    <property type="entry name" value="Zeta_toxin"/>
    <property type="match status" value="1"/>
</dbReference>
<keyword evidence="1" id="KW-0547">Nucleotide-binding</keyword>
<dbReference type="PANTHER" id="PTHR38940:SF4">
    <property type="entry name" value="OS01G0775100 PROTEIN"/>
    <property type="match status" value="1"/>
</dbReference>